<dbReference type="EMBL" id="CP045810">
    <property type="protein sequence ID" value="QHN40465.1"/>
    <property type="molecule type" value="Genomic_DNA"/>
</dbReference>
<dbReference type="InterPro" id="IPR012349">
    <property type="entry name" value="Split_barrel_FMN-bd"/>
</dbReference>
<dbReference type="InterPro" id="IPR004378">
    <property type="entry name" value="F420H2_quin_Rdtase"/>
</dbReference>
<dbReference type="SUPFAM" id="SSF50475">
    <property type="entry name" value="FMN-binding split barrel"/>
    <property type="match status" value="1"/>
</dbReference>
<gene>
    <name evidence="1" type="ORF">GII30_16095</name>
</gene>
<evidence type="ECO:0000313" key="1">
    <source>
        <dbReference type="EMBL" id="QHN40465.1"/>
    </source>
</evidence>
<reference evidence="1" key="1">
    <citation type="journal article" date="2021" name="Nat. Microbiol.">
        <title>Cocultivation of an ultrasmall environmental parasitic bacterium with lytic ability against bacteria associated with wastewater foams.</title>
        <authorList>
            <person name="Batinovic S."/>
            <person name="Rose J.J.A."/>
            <person name="Ratcliffe J."/>
            <person name="Seviour R.J."/>
            <person name="Petrovski S."/>
        </authorList>
    </citation>
    <scope>NUCLEOTIDE SEQUENCE</scope>
    <source>
        <strain evidence="1">CON44</strain>
    </source>
</reference>
<sequence>MPDMKAVKRALVHPMQRRLINPLGRKVSPTLLETTGRKSGQPRVTAVGGRMIDGAFWLVSEHGEHSDYVKNIKADPAVRVRLKGTWHTGIAQLLPDDDPRARLQQLPGGNSAVVRLVGTDLLSIRIDLT</sequence>
<dbReference type="GO" id="GO:0016491">
    <property type="term" value="F:oxidoreductase activity"/>
    <property type="evidence" value="ECO:0007669"/>
    <property type="project" value="InterPro"/>
</dbReference>
<name>A0A857LSJ7_9ACTN</name>
<protein>
    <submittedName>
        <fullName evidence="1">Nitroreductase family deazaflavin-dependent oxidoreductase</fullName>
    </submittedName>
</protein>
<dbReference type="AlphaFoldDB" id="A0A857LSJ7"/>
<dbReference type="Gene3D" id="2.30.110.10">
    <property type="entry name" value="Electron Transport, Fmn-binding Protein, Chain A"/>
    <property type="match status" value="1"/>
</dbReference>
<proteinExistence type="predicted"/>
<accession>A0A857LSJ7</accession>
<dbReference type="RefSeq" id="WP_005192472.1">
    <property type="nucleotide sequence ID" value="NZ_CP045804.1"/>
</dbReference>
<dbReference type="NCBIfam" id="TIGR00026">
    <property type="entry name" value="hi_GC_TIGR00026"/>
    <property type="match status" value="1"/>
</dbReference>
<organism evidence="1">
    <name type="scientific">Gordonia amarae</name>
    <dbReference type="NCBI Taxonomy" id="36821"/>
    <lineage>
        <taxon>Bacteria</taxon>
        <taxon>Bacillati</taxon>
        <taxon>Actinomycetota</taxon>
        <taxon>Actinomycetes</taxon>
        <taxon>Mycobacteriales</taxon>
        <taxon>Gordoniaceae</taxon>
        <taxon>Gordonia</taxon>
    </lineage>
</organism>
<dbReference type="Pfam" id="PF04075">
    <property type="entry name" value="F420H2_quin_red"/>
    <property type="match status" value="1"/>
</dbReference>